<protein>
    <submittedName>
        <fullName evidence="1">Uncharacterized protein</fullName>
    </submittedName>
</protein>
<dbReference type="AlphaFoldDB" id="C6RHV4"/>
<organism evidence="1 2">
    <name type="scientific">Campylobacter showae RM3277</name>
    <dbReference type="NCBI Taxonomy" id="553219"/>
    <lineage>
        <taxon>Bacteria</taxon>
        <taxon>Pseudomonadati</taxon>
        <taxon>Campylobacterota</taxon>
        <taxon>Epsilonproteobacteria</taxon>
        <taxon>Campylobacterales</taxon>
        <taxon>Campylobacteraceae</taxon>
        <taxon>Campylobacter</taxon>
    </lineage>
</organism>
<reference evidence="1 2" key="1">
    <citation type="submission" date="2009-07" db="EMBL/GenBank/DDBJ databases">
        <authorList>
            <person name="Madupu R."/>
            <person name="Sebastian Y."/>
            <person name="Durkin A.S."/>
            <person name="Torralba M."/>
            <person name="Methe B."/>
            <person name="Sutton G.G."/>
            <person name="Strausberg R.L."/>
            <person name="Nelson K.E."/>
        </authorList>
    </citation>
    <scope>NUCLEOTIDE SEQUENCE [LARGE SCALE GENOMIC DNA]</scope>
    <source>
        <strain evidence="1 2">RM3277</strain>
    </source>
</reference>
<proteinExistence type="predicted"/>
<gene>
    <name evidence="1" type="ORF">CAMSH0001_1063</name>
</gene>
<comment type="caution">
    <text evidence="1">The sequence shown here is derived from an EMBL/GenBank/DDBJ whole genome shotgun (WGS) entry which is preliminary data.</text>
</comment>
<keyword evidence="2" id="KW-1185">Reference proteome</keyword>
<evidence type="ECO:0000313" key="2">
    <source>
        <dbReference type="Proteomes" id="UP000003107"/>
    </source>
</evidence>
<dbReference type="EMBL" id="ACVQ01000028">
    <property type="protein sequence ID" value="EET78984.1"/>
    <property type="molecule type" value="Genomic_DNA"/>
</dbReference>
<sequence>MDFLKFNLKTVCGVFCEIKFHRGKFNHCQINQNSSNLIVKFDHQTPILACLIKFKPVLAIIAP</sequence>
<evidence type="ECO:0000313" key="1">
    <source>
        <dbReference type="EMBL" id="EET78984.1"/>
    </source>
</evidence>
<name>C6RHV4_9BACT</name>
<dbReference type="STRING" id="553219.CAMSH0001_1063"/>
<dbReference type="Proteomes" id="UP000003107">
    <property type="component" value="Unassembled WGS sequence"/>
</dbReference>
<accession>C6RHV4</accession>